<dbReference type="Proteomes" id="UP000541185">
    <property type="component" value="Unassembled WGS sequence"/>
</dbReference>
<feature type="transmembrane region" description="Helical" evidence="1">
    <location>
        <begin position="117"/>
        <end position="143"/>
    </location>
</feature>
<gene>
    <name evidence="2" type="ORF">HHL11_16890</name>
</gene>
<keyword evidence="3" id="KW-1185">Reference proteome</keyword>
<feature type="transmembrane region" description="Helical" evidence="1">
    <location>
        <begin position="218"/>
        <end position="247"/>
    </location>
</feature>
<proteinExistence type="predicted"/>
<dbReference type="EMBL" id="JABBFX010000001">
    <property type="protein sequence ID" value="NML45432.1"/>
    <property type="molecule type" value="Genomic_DNA"/>
</dbReference>
<evidence type="ECO:0000313" key="3">
    <source>
        <dbReference type="Proteomes" id="UP000541185"/>
    </source>
</evidence>
<comment type="caution">
    <text evidence="2">The sequence shown here is derived from an EMBL/GenBank/DDBJ whole genome shotgun (WGS) entry which is preliminary data.</text>
</comment>
<keyword evidence="1" id="KW-0812">Transmembrane</keyword>
<dbReference type="AlphaFoldDB" id="A0A848H6F7"/>
<feature type="transmembrane region" description="Helical" evidence="1">
    <location>
        <begin position="73"/>
        <end position="91"/>
    </location>
</feature>
<protein>
    <submittedName>
        <fullName evidence="2">DUF2189 domain-containing protein</fullName>
    </submittedName>
</protein>
<evidence type="ECO:0000256" key="1">
    <source>
        <dbReference type="SAM" id="Phobius"/>
    </source>
</evidence>
<feature type="transmembrane region" description="Helical" evidence="1">
    <location>
        <begin position="48"/>
        <end position="67"/>
    </location>
</feature>
<evidence type="ECO:0000313" key="2">
    <source>
        <dbReference type="EMBL" id="NML45432.1"/>
    </source>
</evidence>
<dbReference type="InterPro" id="IPR018692">
    <property type="entry name" value="DUF2189"/>
</dbReference>
<reference evidence="2 3" key="1">
    <citation type="submission" date="2020-04" db="EMBL/GenBank/DDBJ databases">
        <title>Ramlibacter sp. G-1-2-2 isolated from soil.</title>
        <authorList>
            <person name="Dahal R.H."/>
        </authorList>
    </citation>
    <scope>NUCLEOTIDE SEQUENCE [LARGE SCALE GENOMIC DNA]</scope>
    <source>
        <strain evidence="2 3">G-1-2-2</strain>
    </source>
</reference>
<keyword evidence="1" id="KW-0472">Membrane</keyword>
<keyword evidence="1" id="KW-1133">Transmembrane helix</keyword>
<sequence>MDHAFDESHAIAAPAAPQVRHVGVGAPIQWLRLGAQDLQRSLRPSLRVGLLVAAAGWVLLLATWGIAYLVPALTGGFLLVAPFAAILVYGLTRQLERGEPLDPAAARRAWRTNAQSIALFGFMLAVVLIFWERIAAIIFAAFYRGEPLAVKNLLTALVFSPEHLSLVLALGAAGALIAAVAFALSVVSVPMLLDRPVDIITAVIASVQSCLRNPLPMLLWALLIAVITWIGLLTFMVGLIVVFPWLAHASWHAYRALVAFEE</sequence>
<name>A0A848H6F7_9BURK</name>
<organism evidence="2 3">
    <name type="scientific">Ramlibacter agri</name>
    <dbReference type="NCBI Taxonomy" id="2728837"/>
    <lineage>
        <taxon>Bacteria</taxon>
        <taxon>Pseudomonadati</taxon>
        <taxon>Pseudomonadota</taxon>
        <taxon>Betaproteobacteria</taxon>
        <taxon>Burkholderiales</taxon>
        <taxon>Comamonadaceae</taxon>
        <taxon>Ramlibacter</taxon>
    </lineage>
</organism>
<feature type="transmembrane region" description="Helical" evidence="1">
    <location>
        <begin position="163"/>
        <end position="187"/>
    </location>
</feature>
<accession>A0A848H6F7</accession>
<dbReference type="Pfam" id="PF09955">
    <property type="entry name" value="DUF2189"/>
    <property type="match status" value="1"/>
</dbReference>
<dbReference type="RefSeq" id="WP_169419501.1">
    <property type="nucleotide sequence ID" value="NZ_JABBFX010000001.1"/>
</dbReference>